<sequence>METQFISTFRIKQLIQKRKFQGVASLKLMGSLNYVRIIKELSLLPYYKGIIADNPFPKRNKSIRQKRILRSLGLNSGRIVLARFYFICIS</sequence>
<comment type="caution">
    <text evidence="1">The sequence shown here is derived from an EMBL/GenBank/DDBJ whole genome shotgun (WGS) entry which is preliminary data.</text>
</comment>
<protein>
    <submittedName>
        <fullName evidence="1">Uncharacterized protein</fullName>
    </submittedName>
</protein>
<dbReference type="RefSeq" id="WP_277567197.1">
    <property type="nucleotide sequence ID" value="NZ_JAPDHZ010000004.1"/>
</dbReference>
<dbReference type="Proteomes" id="UP001153387">
    <property type="component" value="Unassembled WGS sequence"/>
</dbReference>
<reference evidence="1 2" key="1">
    <citation type="submission" date="2022-10" db="EMBL/GenBank/DDBJ databases">
        <title>Comparative genomic analysis of Cohnella hashimotonis sp. nov., isolated from the International Space Station.</title>
        <authorList>
            <person name="Simpson A."/>
            <person name="Venkateswaran K."/>
        </authorList>
    </citation>
    <scope>NUCLEOTIDE SEQUENCE [LARGE SCALE GENOMIC DNA]</scope>
    <source>
        <strain evidence="1 2">DSM 18997</strain>
    </source>
</reference>
<gene>
    <name evidence="1" type="ORF">OMP38_23180</name>
</gene>
<name>A0A9X4QPD8_9BACL</name>
<organism evidence="1 2">
    <name type="scientific">Cohnella ginsengisoli</name>
    <dbReference type="NCBI Taxonomy" id="425004"/>
    <lineage>
        <taxon>Bacteria</taxon>
        <taxon>Bacillati</taxon>
        <taxon>Bacillota</taxon>
        <taxon>Bacilli</taxon>
        <taxon>Bacillales</taxon>
        <taxon>Paenibacillaceae</taxon>
        <taxon>Cohnella</taxon>
    </lineage>
</organism>
<keyword evidence="2" id="KW-1185">Reference proteome</keyword>
<dbReference type="AlphaFoldDB" id="A0A9X4QPD8"/>
<dbReference type="EMBL" id="JAPDHZ010000004">
    <property type="protein sequence ID" value="MDG0793416.1"/>
    <property type="molecule type" value="Genomic_DNA"/>
</dbReference>
<accession>A0A9X4QPD8</accession>
<evidence type="ECO:0000313" key="1">
    <source>
        <dbReference type="EMBL" id="MDG0793416.1"/>
    </source>
</evidence>
<evidence type="ECO:0000313" key="2">
    <source>
        <dbReference type="Proteomes" id="UP001153387"/>
    </source>
</evidence>
<proteinExistence type="predicted"/>